<feature type="transmembrane region" description="Helical" evidence="7">
    <location>
        <begin position="87"/>
        <end position="116"/>
    </location>
</feature>
<gene>
    <name evidence="9" type="ORF">M0811_01951</name>
</gene>
<feature type="transmembrane region" description="Helical" evidence="7">
    <location>
        <begin position="328"/>
        <end position="353"/>
    </location>
</feature>
<reference evidence="9" key="1">
    <citation type="submission" date="2022-10" db="EMBL/GenBank/DDBJ databases">
        <title>Novel sulphate-reducing endosymbionts in the free-living metamonad Anaeramoeba.</title>
        <authorList>
            <person name="Jerlstrom-Hultqvist J."/>
            <person name="Cepicka I."/>
            <person name="Gallot-Lavallee L."/>
            <person name="Salas-Leiva D."/>
            <person name="Curtis B.A."/>
            <person name="Zahonova K."/>
            <person name="Pipaliya S."/>
            <person name="Dacks J."/>
            <person name="Roger A.J."/>
        </authorList>
    </citation>
    <scope>NUCLEOTIDE SEQUENCE</scope>
    <source>
        <strain evidence="9">BMAN</strain>
    </source>
</reference>
<evidence type="ECO:0000256" key="4">
    <source>
        <dbReference type="ARBA" id="ARBA00022989"/>
    </source>
</evidence>
<dbReference type="PANTHER" id="PTHR12385">
    <property type="entry name" value="CHOLINE TRANSPORTER-LIKE (SLC FAMILY 44)"/>
    <property type="match status" value="1"/>
</dbReference>
<evidence type="ECO:0000256" key="5">
    <source>
        <dbReference type="ARBA" id="ARBA00023136"/>
    </source>
</evidence>
<comment type="similarity">
    <text evidence="2 7">Belongs to the CTL (choline transporter-like) family.</text>
</comment>
<keyword evidence="3 7" id="KW-0812">Transmembrane</keyword>
<proteinExistence type="inferred from homology"/>
<sequence length="420" mass="48372">MVWLTVLCFLASLGLLTWYFYVQWQNSSDISSEKKMDSNKRNALGFKTMFWIMIAVDVIAVILVIYLRKRIMLAIALIKEAVSAVRAMPTIFFFPFITFLMLLALYAYWIAVASFLMSSGKPKAKYDDGLAQYYLDYENTTAMNYLTIYHFFGLLWGTMVIIAITESTIAGAISSWYWTRDKHNLPPSPIKSAFKRMLRYHLGSLAYGALLLSIVRMIRYTIEVIQRKLMKANQNKCVNYCFYCMKYCFWCLEGWLKFITRNAYIMIAVYGESFCKSTKRAWNLIGRNILRMLAVSVVGSYLFFLGKVMVTSVVLVISLAILKSMDSIAFYIIPAIICAILAYGIASAFFSVFEMTVDTMLLCFCEDCERHDGSSPDREPYASEKLRKFMDKNISKDSKHEQNDKHGKPKDNDDDDDEKL</sequence>
<evidence type="ECO:0000256" key="6">
    <source>
        <dbReference type="ARBA" id="ARBA00023180"/>
    </source>
</evidence>
<comment type="function">
    <text evidence="7">Choline transporter.</text>
</comment>
<accession>A0A9Q0LGU3</accession>
<evidence type="ECO:0000256" key="3">
    <source>
        <dbReference type="ARBA" id="ARBA00022692"/>
    </source>
</evidence>
<comment type="caution">
    <text evidence="9">The sequence shown here is derived from an EMBL/GenBank/DDBJ whole genome shotgun (WGS) entry which is preliminary data.</text>
</comment>
<feature type="transmembrane region" description="Helical" evidence="7">
    <location>
        <begin position="6"/>
        <end position="24"/>
    </location>
</feature>
<keyword evidence="4 7" id="KW-1133">Transmembrane helix</keyword>
<dbReference type="Pfam" id="PF04515">
    <property type="entry name" value="Choline_transpo"/>
    <property type="match status" value="1"/>
</dbReference>
<dbReference type="EMBL" id="JAPDFW010000092">
    <property type="protein sequence ID" value="KAJ5070970.1"/>
    <property type="molecule type" value="Genomic_DNA"/>
</dbReference>
<evidence type="ECO:0000256" key="1">
    <source>
        <dbReference type="ARBA" id="ARBA00004141"/>
    </source>
</evidence>
<keyword evidence="5 7" id="KW-0472">Membrane</keyword>
<protein>
    <recommendedName>
        <fullName evidence="7">Choline transporter-like protein</fullName>
    </recommendedName>
</protein>
<dbReference type="AlphaFoldDB" id="A0A9Q0LGU3"/>
<dbReference type="GO" id="GO:0005886">
    <property type="term" value="C:plasma membrane"/>
    <property type="evidence" value="ECO:0007669"/>
    <property type="project" value="UniProtKB-SubCell"/>
</dbReference>
<dbReference type="InterPro" id="IPR007603">
    <property type="entry name" value="Choline_transptr-like"/>
</dbReference>
<evidence type="ECO:0000256" key="2">
    <source>
        <dbReference type="ARBA" id="ARBA00007168"/>
    </source>
</evidence>
<feature type="transmembrane region" description="Helical" evidence="7">
    <location>
        <begin position="44"/>
        <end position="67"/>
    </location>
</feature>
<keyword evidence="10" id="KW-1185">Reference proteome</keyword>
<feature type="region of interest" description="Disordered" evidence="8">
    <location>
        <begin position="393"/>
        <end position="420"/>
    </location>
</feature>
<dbReference type="OMA" id="YENTTAM"/>
<dbReference type="OrthoDB" id="420519at2759"/>
<organism evidence="9 10">
    <name type="scientific">Anaeramoeba ignava</name>
    <name type="common">Anaerobic marine amoeba</name>
    <dbReference type="NCBI Taxonomy" id="1746090"/>
    <lineage>
        <taxon>Eukaryota</taxon>
        <taxon>Metamonada</taxon>
        <taxon>Anaeramoebidae</taxon>
        <taxon>Anaeramoeba</taxon>
    </lineage>
</organism>
<evidence type="ECO:0000256" key="8">
    <source>
        <dbReference type="SAM" id="MobiDB-lite"/>
    </source>
</evidence>
<name>A0A9Q0LGU3_ANAIG</name>
<dbReference type="PANTHER" id="PTHR12385:SF14">
    <property type="entry name" value="CHOLINE TRANSPORTER-LIKE 2"/>
    <property type="match status" value="1"/>
</dbReference>
<feature type="compositionally biased region" description="Basic and acidic residues" evidence="8">
    <location>
        <begin position="393"/>
        <end position="411"/>
    </location>
</feature>
<feature type="transmembrane region" description="Helical" evidence="7">
    <location>
        <begin position="151"/>
        <end position="178"/>
    </location>
</feature>
<evidence type="ECO:0000313" key="10">
    <source>
        <dbReference type="Proteomes" id="UP001149090"/>
    </source>
</evidence>
<feature type="transmembrane region" description="Helical" evidence="7">
    <location>
        <begin position="198"/>
        <end position="218"/>
    </location>
</feature>
<comment type="subcellular location">
    <subcellularLocation>
        <location evidence="7">Cell membrane</location>
        <topology evidence="7">Multi-pass membrane protein</topology>
    </subcellularLocation>
    <subcellularLocation>
        <location evidence="1">Membrane</location>
        <topology evidence="1">Multi-pass membrane protein</topology>
    </subcellularLocation>
</comment>
<evidence type="ECO:0000256" key="7">
    <source>
        <dbReference type="RuleBase" id="RU368066"/>
    </source>
</evidence>
<evidence type="ECO:0000313" key="9">
    <source>
        <dbReference type="EMBL" id="KAJ5070970.1"/>
    </source>
</evidence>
<dbReference type="GO" id="GO:0022857">
    <property type="term" value="F:transmembrane transporter activity"/>
    <property type="evidence" value="ECO:0007669"/>
    <property type="project" value="UniProtKB-UniRule"/>
</dbReference>
<feature type="transmembrane region" description="Helical" evidence="7">
    <location>
        <begin position="289"/>
        <end position="322"/>
    </location>
</feature>
<dbReference type="Proteomes" id="UP001149090">
    <property type="component" value="Unassembled WGS sequence"/>
</dbReference>
<keyword evidence="6" id="KW-0325">Glycoprotein</keyword>